<dbReference type="PANTHER" id="PTHR43401:SF5">
    <property type="entry name" value="ALCOHOL DEHYDROGENASE-RELATED"/>
    <property type="match status" value="1"/>
</dbReference>
<evidence type="ECO:0000313" key="8">
    <source>
        <dbReference type="Proteomes" id="UP001556631"/>
    </source>
</evidence>
<organism evidence="7 8">
    <name type="scientific">Nocardioides eburneus</name>
    <dbReference type="NCBI Taxonomy" id="3231482"/>
    <lineage>
        <taxon>Bacteria</taxon>
        <taxon>Bacillati</taxon>
        <taxon>Actinomycetota</taxon>
        <taxon>Actinomycetes</taxon>
        <taxon>Propionibacteriales</taxon>
        <taxon>Nocardioidaceae</taxon>
        <taxon>Nocardioides</taxon>
    </lineage>
</organism>
<dbReference type="SUPFAM" id="SSF50129">
    <property type="entry name" value="GroES-like"/>
    <property type="match status" value="1"/>
</dbReference>
<dbReference type="InterPro" id="IPR020843">
    <property type="entry name" value="ER"/>
</dbReference>
<dbReference type="Gene3D" id="3.90.180.10">
    <property type="entry name" value="Medium-chain alcohol dehydrogenases, catalytic domain"/>
    <property type="match status" value="1"/>
</dbReference>
<dbReference type="PROSITE" id="PS00059">
    <property type="entry name" value="ADH_ZINC"/>
    <property type="match status" value="1"/>
</dbReference>
<keyword evidence="3 5" id="KW-0862">Zinc</keyword>
<keyword evidence="4" id="KW-0560">Oxidoreductase</keyword>
<comment type="caution">
    <text evidence="7">The sequence shown here is derived from an EMBL/GenBank/DDBJ whole genome shotgun (WGS) entry which is preliminary data.</text>
</comment>
<evidence type="ECO:0000256" key="2">
    <source>
        <dbReference type="ARBA" id="ARBA00022723"/>
    </source>
</evidence>
<protein>
    <submittedName>
        <fullName evidence="7">Zinc-binding dehydrogenase</fullName>
    </submittedName>
</protein>
<evidence type="ECO:0000256" key="4">
    <source>
        <dbReference type="ARBA" id="ARBA00023002"/>
    </source>
</evidence>
<sequence length="342" mass="34549">MKAVVCTGTADGGTSVVDVPDPVPAAGEVVVEVEACGLCGSDVHAVEHGQVGEGQILGHELSGRVVEVARDVDAGLVGTAVAVNPIGGCGRCAACVRGLPFRCSTPNVGITRPGAFAQYVAAPAAQLVPVPGDVPLEWVADAEPLAVALAAVDLARVRPGDAVLVYGVGPIGLNVIVALQLAGVERIVAAGRSPGRRAAAAAVGATDVIDTREVSVREHARAEGLSYAAVLECSAAPSAVPDAMAVLGPGGVCVVVALAPHEVPVALFPLLSEGQALVGSCAFDTHHYRAAVDHIVTGRAGTHTLVSEEVDLVSTPDALQRLRTPGELVRILTRPQWAAVPV</sequence>
<feature type="domain" description="Enoyl reductase (ER)" evidence="6">
    <location>
        <begin position="13"/>
        <end position="333"/>
    </location>
</feature>
<dbReference type="InterPro" id="IPR013149">
    <property type="entry name" value="ADH-like_C"/>
</dbReference>
<dbReference type="InterPro" id="IPR036291">
    <property type="entry name" value="NAD(P)-bd_dom_sf"/>
</dbReference>
<comment type="cofactor">
    <cofactor evidence="1 5">
        <name>Zn(2+)</name>
        <dbReference type="ChEBI" id="CHEBI:29105"/>
    </cofactor>
</comment>
<dbReference type="PANTHER" id="PTHR43401">
    <property type="entry name" value="L-THREONINE 3-DEHYDROGENASE"/>
    <property type="match status" value="1"/>
</dbReference>
<evidence type="ECO:0000256" key="1">
    <source>
        <dbReference type="ARBA" id="ARBA00001947"/>
    </source>
</evidence>
<dbReference type="Proteomes" id="UP001556631">
    <property type="component" value="Unassembled WGS sequence"/>
</dbReference>
<dbReference type="InterPro" id="IPR011032">
    <property type="entry name" value="GroES-like_sf"/>
</dbReference>
<dbReference type="InterPro" id="IPR002328">
    <property type="entry name" value="ADH_Zn_CS"/>
</dbReference>
<dbReference type="EMBL" id="JBFPJR010000005">
    <property type="protein sequence ID" value="MEX0426737.1"/>
    <property type="molecule type" value="Genomic_DNA"/>
</dbReference>
<proteinExistence type="inferred from homology"/>
<keyword evidence="2 5" id="KW-0479">Metal-binding</keyword>
<reference evidence="7 8" key="1">
    <citation type="submission" date="2024-07" db="EMBL/GenBank/DDBJ databases">
        <authorList>
            <person name="Lee S."/>
            <person name="Kang M."/>
        </authorList>
    </citation>
    <scope>NUCLEOTIDE SEQUENCE [LARGE SCALE GENOMIC DNA]</scope>
    <source>
        <strain evidence="7 8">DS6</strain>
    </source>
</reference>
<dbReference type="SMART" id="SM00829">
    <property type="entry name" value="PKS_ER"/>
    <property type="match status" value="1"/>
</dbReference>
<dbReference type="InterPro" id="IPR013154">
    <property type="entry name" value="ADH-like_N"/>
</dbReference>
<dbReference type="InterPro" id="IPR050129">
    <property type="entry name" value="Zn_alcohol_dh"/>
</dbReference>
<evidence type="ECO:0000256" key="5">
    <source>
        <dbReference type="RuleBase" id="RU361277"/>
    </source>
</evidence>
<dbReference type="Pfam" id="PF00107">
    <property type="entry name" value="ADH_zinc_N"/>
    <property type="match status" value="1"/>
</dbReference>
<name>A0ABV3SWI5_9ACTN</name>
<dbReference type="SUPFAM" id="SSF51735">
    <property type="entry name" value="NAD(P)-binding Rossmann-fold domains"/>
    <property type="match status" value="1"/>
</dbReference>
<keyword evidence="8" id="KW-1185">Reference proteome</keyword>
<dbReference type="Gene3D" id="3.40.50.720">
    <property type="entry name" value="NAD(P)-binding Rossmann-like Domain"/>
    <property type="match status" value="1"/>
</dbReference>
<accession>A0ABV3SWI5</accession>
<comment type="similarity">
    <text evidence="5">Belongs to the zinc-containing alcohol dehydrogenase family.</text>
</comment>
<evidence type="ECO:0000259" key="6">
    <source>
        <dbReference type="SMART" id="SM00829"/>
    </source>
</evidence>
<evidence type="ECO:0000256" key="3">
    <source>
        <dbReference type="ARBA" id="ARBA00022833"/>
    </source>
</evidence>
<evidence type="ECO:0000313" key="7">
    <source>
        <dbReference type="EMBL" id="MEX0426737.1"/>
    </source>
</evidence>
<gene>
    <name evidence="7" type="ORF">AB3X52_03820</name>
</gene>
<dbReference type="Pfam" id="PF08240">
    <property type="entry name" value="ADH_N"/>
    <property type="match status" value="1"/>
</dbReference>
<dbReference type="RefSeq" id="WP_367991460.1">
    <property type="nucleotide sequence ID" value="NZ_JBFPJR010000005.1"/>
</dbReference>